<evidence type="ECO:0000313" key="2">
    <source>
        <dbReference type="Proteomes" id="UP000023152"/>
    </source>
</evidence>
<evidence type="ECO:0000313" key="1">
    <source>
        <dbReference type="EMBL" id="ETO10475.1"/>
    </source>
</evidence>
<protein>
    <submittedName>
        <fullName evidence="1">Uncharacterized protein</fullName>
    </submittedName>
</protein>
<dbReference type="Proteomes" id="UP000023152">
    <property type="component" value="Unassembled WGS sequence"/>
</dbReference>
<gene>
    <name evidence="1" type="ORF">RFI_26902</name>
</gene>
<accession>X6MBQ7</accession>
<reference evidence="1 2" key="1">
    <citation type="journal article" date="2013" name="Curr. Biol.">
        <title>The Genome of the Foraminiferan Reticulomyxa filosa.</title>
        <authorList>
            <person name="Glockner G."/>
            <person name="Hulsmann N."/>
            <person name="Schleicher M."/>
            <person name="Noegel A.A."/>
            <person name="Eichinger L."/>
            <person name="Gallinger C."/>
            <person name="Pawlowski J."/>
            <person name="Sierra R."/>
            <person name="Euteneuer U."/>
            <person name="Pillet L."/>
            <person name="Moustafa A."/>
            <person name="Platzer M."/>
            <person name="Groth M."/>
            <person name="Szafranski K."/>
            <person name="Schliwa M."/>
        </authorList>
    </citation>
    <scope>NUCLEOTIDE SEQUENCE [LARGE SCALE GENOMIC DNA]</scope>
</reference>
<name>X6MBQ7_RETFI</name>
<proteinExistence type="predicted"/>
<sequence length="254" mass="28875">MKKFSTKCLFFMKKHSFKVIVLGIGCWTAFCLLLCLGHGAYSETITLTDKYFLMVNTDNVFKIHLQMYVTDSGRKTFLSLSSHEENDVNAGTATEHRKDLNTTIPEETTSQIVNAISSDSGETANELICEGLHFASLEECRKNITQTQDLLAESYYVEIIAMDSQIYITNEVLTDWKISEKDAKCNSDCWPVQYMYIIKNDSAELDKGMCEFLKDKDNQKVLRSLFSKGLIVKTLEVYHSDCPNSHNVIENVPI</sequence>
<keyword evidence="2" id="KW-1185">Reference proteome</keyword>
<organism evidence="1 2">
    <name type="scientific">Reticulomyxa filosa</name>
    <dbReference type="NCBI Taxonomy" id="46433"/>
    <lineage>
        <taxon>Eukaryota</taxon>
        <taxon>Sar</taxon>
        <taxon>Rhizaria</taxon>
        <taxon>Retaria</taxon>
        <taxon>Foraminifera</taxon>
        <taxon>Monothalamids</taxon>
        <taxon>Reticulomyxidae</taxon>
        <taxon>Reticulomyxa</taxon>
    </lineage>
</organism>
<feature type="non-terminal residue" evidence="1">
    <location>
        <position position="254"/>
    </location>
</feature>
<dbReference type="AlphaFoldDB" id="X6MBQ7"/>
<dbReference type="EMBL" id="ASPP01023455">
    <property type="protein sequence ID" value="ETO10475.1"/>
    <property type="molecule type" value="Genomic_DNA"/>
</dbReference>
<comment type="caution">
    <text evidence="1">The sequence shown here is derived from an EMBL/GenBank/DDBJ whole genome shotgun (WGS) entry which is preliminary data.</text>
</comment>